<evidence type="ECO:0000256" key="6">
    <source>
        <dbReference type="ARBA" id="ARBA00022917"/>
    </source>
</evidence>
<dbReference type="GO" id="GO:0005829">
    <property type="term" value="C:cytosol"/>
    <property type="evidence" value="ECO:0007669"/>
    <property type="project" value="TreeGrafter"/>
</dbReference>
<keyword evidence="6" id="KW-0648">Protein biosynthesis</keyword>
<comment type="catalytic activity">
    <reaction evidence="8">
        <text>tRNA(Gly) + glycine + ATP = glycyl-tRNA(Gly) + AMP + diphosphate</text>
        <dbReference type="Rhea" id="RHEA:16013"/>
        <dbReference type="Rhea" id="RHEA-COMP:9664"/>
        <dbReference type="Rhea" id="RHEA-COMP:9683"/>
        <dbReference type="ChEBI" id="CHEBI:30616"/>
        <dbReference type="ChEBI" id="CHEBI:33019"/>
        <dbReference type="ChEBI" id="CHEBI:57305"/>
        <dbReference type="ChEBI" id="CHEBI:78442"/>
        <dbReference type="ChEBI" id="CHEBI:78522"/>
        <dbReference type="ChEBI" id="CHEBI:456215"/>
        <dbReference type="EC" id="6.1.1.14"/>
    </reaction>
</comment>
<comment type="similarity">
    <text evidence="1">Belongs to the class-II aminoacyl-tRNA synthetase family.</text>
</comment>
<evidence type="ECO:0000313" key="9">
    <source>
        <dbReference type="EMBL" id="GAJ01636.1"/>
    </source>
</evidence>
<protein>
    <recommendedName>
        <fullName evidence="2">glycine--tRNA ligase</fullName>
        <ecNumber evidence="2">6.1.1.14</ecNumber>
    </recommendedName>
</protein>
<dbReference type="Pfam" id="PF02092">
    <property type="entry name" value="tRNA_synt_2f"/>
    <property type="match status" value="1"/>
</dbReference>
<comment type="caution">
    <text evidence="9">The sequence shown here is derived from an EMBL/GenBank/DDBJ whole genome shotgun (WGS) entry which is preliminary data.</text>
</comment>
<keyword evidence="7" id="KW-0030">Aminoacyl-tRNA synthetase</keyword>
<feature type="non-terminal residue" evidence="9">
    <location>
        <position position="1"/>
    </location>
</feature>
<proteinExistence type="inferred from homology"/>
<dbReference type="AlphaFoldDB" id="X1UP23"/>
<dbReference type="GO" id="GO:0004820">
    <property type="term" value="F:glycine-tRNA ligase activity"/>
    <property type="evidence" value="ECO:0007669"/>
    <property type="project" value="UniProtKB-EC"/>
</dbReference>
<keyword evidence="4" id="KW-0547">Nucleotide-binding</keyword>
<organism evidence="9">
    <name type="scientific">marine sediment metagenome</name>
    <dbReference type="NCBI Taxonomy" id="412755"/>
    <lineage>
        <taxon>unclassified sequences</taxon>
        <taxon>metagenomes</taxon>
        <taxon>ecological metagenomes</taxon>
    </lineage>
</organism>
<dbReference type="InterPro" id="IPR006194">
    <property type="entry name" value="Gly-tRNA-synth_heterodimer"/>
</dbReference>
<keyword evidence="5" id="KW-0067">ATP-binding</keyword>
<evidence type="ECO:0000256" key="5">
    <source>
        <dbReference type="ARBA" id="ARBA00022840"/>
    </source>
</evidence>
<evidence type="ECO:0000256" key="2">
    <source>
        <dbReference type="ARBA" id="ARBA00012829"/>
    </source>
</evidence>
<dbReference type="EMBL" id="BARW01016073">
    <property type="protein sequence ID" value="GAJ01636.1"/>
    <property type="molecule type" value="Genomic_DNA"/>
</dbReference>
<dbReference type="InterPro" id="IPR015944">
    <property type="entry name" value="Gly-tRNA-synth_bsu"/>
</dbReference>
<evidence type="ECO:0000256" key="4">
    <source>
        <dbReference type="ARBA" id="ARBA00022741"/>
    </source>
</evidence>
<dbReference type="PANTHER" id="PTHR30075">
    <property type="entry name" value="GLYCYL-TRNA SYNTHETASE"/>
    <property type="match status" value="1"/>
</dbReference>
<accession>X1UP23</accession>
<evidence type="ECO:0000256" key="7">
    <source>
        <dbReference type="ARBA" id="ARBA00023146"/>
    </source>
</evidence>
<dbReference type="EC" id="6.1.1.14" evidence="2"/>
<evidence type="ECO:0000256" key="8">
    <source>
        <dbReference type="ARBA" id="ARBA00047937"/>
    </source>
</evidence>
<evidence type="ECO:0000256" key="3">
    <source>
        <dbReference type="ARBA" id="ARBA00022598"/>
    </source>
</evidence>
<sequence length="285" mass="32507">QNIDGEQIETYGTCRRLVVIGDFAPSQKDREEEITGPPKDVAVKKDGSFSPAAKGFAKSQGVRVSELKVIKTAKGEYLGLKKIERGKLTRDILSEVLPQIVSSLSFPKMMRWGESSFRFSRPIKNILCLFGEKMLSFSVGGIHAGNLIVGHKIYFPKKIKVKSFIEYRETLRKMRVVIDQEERRKMILNQIVRKLASLKATLHPDEDLLERLVYDIEYPHVFLGSFPEEYLNLPLEVLSTAMREGQKLFSIVKEKKQRPFFLGVADAYQDSKSLIRKGNERVLKA</sequence>
<keyword evidence="3" id="KW-0436">Ligase</keyword>
<gene>
    <name evidence="9" type="ORF">S12H4_28071</name>
</gene>
<dbReference type="PANTHER" id="PTHR30075:SF2">
    <property type="entry name" value="GLYCINE--TRNA LIGASE, CHLOROPLASTIC_MITOCHONDRIAL 2"/>
    <property type="match status" value="1"/>
</dbReference>
<dbReference type="GO" id="GO:0005524">
    <property type="term" value="F:ATP binding"/>
    <property type="evidence" value="ECO:0007669"/>
    <property type="project" value="UniProtKB-KW"/>
</dbReference>
<feature type="non-terminal residue" evidence="9">
    <location>
        <position position="285"/>
    </location>
</feature>
<name>X1UP23_9ZZZZ</name>
<dbReference type="GO" id="GO:0006426">
    <property type="term" value="P:glycyl-tRNA aminoacylation"/>
    <property type="evidence" value="ECO:0007669"/>
    <property type="project" value="InterPro"/>
</dbReference>
<reference evidence="9" key="1">
    <citation type="journal article" date="2014" name="Front. Microbiol.">
        <title>High frequency of phylogenetically diverse reductive dehalogenase-homologous genes in deep subseafloor sedimentary metagenomes.</title>
        <authorList>
            <person name="Kawai M."/>
            <person name="Futagami T."/>
            <person name="Toyoda A."/>
            <person name="Takaki Y."/>
            <person name="Nishi S."/>
            <person name="Hori S."/>
            <person name="Arai W."/>
            <person name="Tsubouchi T."/>
            <person name="Morono Y."/>
            <person name="Uchiyama I."/>
            <person name="Ito T."/>
            <person name="Fujiyama A."/>
            <person name="Inagaki F."/>
            <person name="Takami H."/>
        </authorList>
    </citation>
    <scope>NUCLEOTIDE SEQUENCE</scope>
    <source>
        <strain evidence="9">Expedition CK06-06</strain>
    </source>
</reference>
<evidence type="ECO:0000256" key="1">
    <source>
        <dbReference type="ARBA" id="ARBA00008226"/>
    </source>
</evidence>